<comment type="catalytic activity">
    <reaction evidence="1 7">
        <text>2-C-methyl-D-erythritol 4-phosphate + CTP + H(+) = 4-CDP-2-C-methyl-D-erythritol + diphosphate</text>
        <dbReference type="Rhea" id="RHEA:13429"/>
        <dbReference type="ChEBI" id="CHEBI:15378"/>
        <dbReference type="ChEBI" id="CHEBI:33019"/>
        <dbReference type="ChEBI" id="CHEBI:37563"/>
        <dbReference type="ChEBI" id="CHEBI:57823"/>
        <dbReference type="ChEBI" id="CHEBI:58262"/>
        <dbReference type="EC" id="2.7.7.60"/>
    </reaction>
</comment>
<dbReference type="FunFam" id="3.90.550.10:FF:000003">
    <property type="entry name" value="2-C-methyl-D-erythritol 4-phosphate cytidylyltransferase"/>
    <property type="match status" value="1"/>
</dbReference>
<evidence type="ECO:0000256" key="3">
    <source>
        <dbReference type="ARBA" id="ARBA00009789"/>
    </source>
</evidence>
<name>A0AAI8TME0_MYCME</name>
<dbReference type="SUPFAM" id="SSF53448">
    <property type="entry name" value="Nucleotide-diphospho-sugar transferases"/>
    <property type="match status" value="1"/>
</dbReference>
<dbReference type="AlphaFoldDB" id="A0AAI8TME0"/>
<comment type="function">
    <text evidence="7">Catalyzes the formation of 4-diphosphocytidyl-2-C-methyl-D-erythritol from CTP and 2-C-methyl-D-erythritol 4-phosphate (MEP).</text>
</comment>
<proteinExistence type="inferred from homology"/>
<dbReference type="InterPro" id="IPR034683">
    <property type="entry name" value="IspD/TarI"/>
</dbReference>
<dbReference type="GO" id="GO:0019288">
    <property type="term" value="P:isopentenyl diphosphate biosynthetic process, methylerythritol 4-phosphate pathway"/>
    <property type="evidence" value="ECO:0007669"/>
    <property type="project" value="UniProtKB-UniRule"/>
</dbReference>
<comment type="pathway">
    <text evidence="2 7">Isoprenoid biosynthesis; isopentenyl diphosphate biosynthesis via DXP pathway; isopentenyl diphosphate from 1-deoxy-D-xylulose 5-phosphate: step 2/6.</text>
</comment>
<dbReference type="InterPro" id="IPR050088">
    <property type="entry name" value="IspD/TarI_cytidylyltransf_bact"/>
</dbReference>
<evidence type="ECO:0000256" key="6">
    <source>
        <dbReference type="ARBA" id="ARBA00023229"/>
    </source>
</evidence>
<dbReference type="Proteomes" id="UP001241092">
    <property type="component" value="Chromosome"/>
</dbReference>
<dbReference type="CDD" id="cd02516">
    <property type="entry name" value="CDP-ME_synthetase"/>
    <property type="match status" value="1"/>
</dbReference>
<dbReference type="GO" id="GO:0050518">
    <property type="term" value="F:2-C-methyl-D-erythritol 4-phosphate cytidylyltransferase activity"/>
    <property type="evidence" value="ECO:0007669"/>
    <property type="project" value="UniProtKB-UniRule"/>
</dbReference>
<feature type="site" description="Transition state stabilizer" evidence="7">
    <location>
        <position position="22"/>
    </location>
</feature>
<feature type="site" description="Transition state stabilizer" evidence="7">
    <location>
        <position position="15"/>
    </location>
</feature>
<evidence type="ECO:0000256" key="1">
    <source>
        <dbReference type="ARBA" id="ARBA00001282"/>
    </source>
</evidence>
<dbReference type="NCBIfam" id="TIGR00453">
    <property type="entry name" value="ispD"/>
    <property type="match status" value="1"/>
</dbReference>
<evidence type="ECO:0000256" key="4">
    <source>
        <dbReference type="ARBA" id="ARBA00022679"/>
    </source>
</evidence>
<feature type="site" description="Positions MEP for the nucleophilic attack" evidence="7">
    <location>
        <position position="149"/>
    </location>
</feature>
<evidence type="ECO:0000313" key="8">
    <source>
        <dbReference type="EMBL" id="BDY27423.1"/>
    </source>
</evidence>
<dbReference type="EMBL" id="AP027452">
    <property type="protein sequence ID" value="BDY27423.1"/>
    <property type="molecule type" value="Genomic_DNA"/>
</dbReference>
<dbReference type="RefSeq" id="WP_286213894.1">
    <property type="nucleotide sequence ID" value="NZ_AP027452.1"/>
</dbReference>
<dbReference type="HAMAP" id="MF_00108">
    <property type="entry name" value="IspD"/>
    <property type="match status" value="1"/>
</dbReference>
<dbReference type="PANTHER" id="PTHR32125">
    <property type="entry name" value="2-C-METHYL-D-ERYTHRITOL 4-PHOSPHATE CYTIDYLYLTRANSFERASE, CHLOROPLASTIC"/>
    <property type="match status" value="1"/>
</dbReference>
<feature type="site" description="Positions MEP for the nucleophilic attack" evidence="7">
    <location>
        <position position="203"/>
    </location>
</feature>
<evidence type="ECO:0000256" key="2">
    <source>
        <dbReference type="ARBA" id="ARBA00004787"/>
    </source>
</evidence>
<reference evidence="8" key="1">
    <citation type="submission" date="2023-03" db="EMBL/GenBank/DDBJ databases">
        <title>Draft genome sequence of a Mycolicibacterium mageritense strain H4_3_1 isolated from a hybrid biological-inorganic system reactor.</title>
        <authorList>
            <person name="Feng X."/>
            <person name="Kazama D."/>
            <person name="Sato K."/>
            <person name="Kobayashi H."/>
        </authorList>
    </citation>
    <scope>NUCLEOTIDE SEQUENCE</scope>
    <source>
        <strain evidence="8">H4_3_1</strain>
    </source>
</reference>
<protein>
    <recommendedName>
        <fullName evidence="7">2-C-methyl-D-erythritol 4-phosphate cytidylyltransferase</fullName>
        <ecNumber evidence="7">2.7.7.60</ecNumber>
    </recommendedName>
    <alternativeName>
        <fullName evidence="7">4-diphosphocytidyl-2C-methyl-D-erythritol synthase</fullName>
    </alternativeName>
    <alternativeName>
        <fullName evidence="7">MEP cytidylyltransferase</fullName>
        <shortName evidence="7">MCT</shortName>
    </alternativeName>
</protein>
<sequence>MATVAVVPAAGSGERLGAGRPKAFVNLGDKPLLAHALAGLRASGVIDRVVVAVPPTLTDEAKLLFGDAAEIVAGGADRTESVGLALAAAGDAEFVLVHDAARALTPPDLIVRVVQALQSGHAAVVPGLALTDTIKAVDANGAVLGTPERAGLRAVQTPQGFHADVLRRAYQRAGAGVATDDASLVEQMGTPVQIVAGDPMAFKITSAMDLLLAEAVLARGA</sequence>
<dbReference type="EC" id="2.7.7.60" evidence="7"/>
<evidence type="ECO:0000256" key="7">
    <source>
        <dbReference type="HAMAP-Rule" id="MF_00108"/>
    </source>
</evidence>
<dbReference type="InterPro" id="IPR029044">
    <property type="entry name" value="Nucleotide-diphossugar_trans"/>
</dbReference>
<organism evidence="8 9">
    <name type="scientific">Mycolicibacterium mageritense</name>
    <name type="common">Mycobacterium mageritense</name>
    <dbReference type="NCBI Taxonomy" id="53462"/>
    <lineage>
        <taxon>Bacteria</taxon>
        <taxon>Bacillati</taxon>
        <taxon>Actinomycetota</taxon>
        <taxon>Actinomycetes</taxon>
        <taxon>Mycobacteriales</taxon>
        <taxon>Mycobacteriaceae</taxon>
        <taxon>Mycolicibacterium</taxon>
    </lineage>
</organism>
<keyword evidence="4 7" id="KW-0808">Transferase</keyword>
<dbReference type="InterPro" id="IPR001228">
    <property type="entry name" value="IspD"/>
</dbReference>
<dbReference type="PROSITE" id="PS01295">
    <property type="entry name" value="ISPD"/>
    <property type="match status" value="1"/>
</dbReference>
<gene>
    <name evidence="7 8" type="primary">ispD</name>
    <name evidence="8" type="ORF">hbim_01346</name>
</gene>
<dbReference type="PANTHER" id="PTHR32125:SF4">
    <property type="entry name" value="2-C-METHYL-D-ERYTHRITOL 4-PHOSPHATE CYTIDYLYLTRANSFERASE, CHLOROPLASTIC"/>
    <property type="match status" value="1"/>
</dbReference>
<evidence type="ECO:0000313" key="9">
    <source>
        <dbReference type="Proteomes" id="UP001241092"/>
    </source>
</evidence>
<keyword evidence="6 7" id="KW-0414">Isoprene biosynthesis</keyword>
<dbReference type="InterPro" id="IPR018294">
    <property type="entry name" value="ISPD_synthase_CS"/>
</dbReference>
<dbReference type="Pfam" id="PF01128">
    <property type="entry name" value="IspD"/>
    <property type="match status" value="1"/>
</dbReference>
<evidence type="ECO:0000256" key="5">
    <source>
        <dbReference type="ARBA" id="ARBA00022695"/>
    </source>
</evidence>
<comment type="similarity">
    <text evidence="3 7">Belongs to the IspD/TarI cytidylyltransferase family. IspD subfamily.</text>
</comment>
<accession>A0AAI8TME0</accession>
<keyword evidence="5 7" id="KW-0548">Nucleotidyltransferase</keyword>
<dbReference type="Gene3D" id="3.90.550.10">
    <property type="entry name" value="Spore Coat Polysaccharide Biosynthesis Protein SpsA, Chain A"/>
    <property type="match status" value="1"/>
</dbReference>